<reference evidence="3 4" key="1">
    <citation type="submission" date="2018-10" db="EMBL/GenBank/DDBJ databases">
        <title>Sequencing the genomes of 1000 actinobacteria strains.</title>
        <authorList>
            <person name="Klenk H.-P."/>
        </authorList>
    </citation>
    <scope>NUCLEOTIDE SEQUENCE [LARGE SCALE GENOMIC DNA]</scope>
    <source>
        <strain evidence="3 4">DSM 45175</strain>
    </source>
</reference>
<dbReference type="EMBL" id="RBKT01000001">
    <property type="protein sequence ID" value="RKR90237.1"/>
    <property type="molecule type" value="Genomic_DNA"/>
</dbReference>
<keyword evidence="2" id="KW-1133">Transmembrane helix</keyword>
<keyword evidence="2" id="KW-0812">Transmembrane</keyword>
<evidence type="ECO:0000313" key="4">
    <source>
        <dbReference type="Proteomes" id="UP000277671"/>
    </source>
</evidence>
<feature type="transmembrane region" description="Helical" evidence="2">
    <location>
        <begin position="44"/>
        <end position="65"/>
    </location>
</feature>
<sequence length="161" mass="16573">MTDQAPPPPVPPAAPVPGTPVPPPFDSAPVSAPPPAKKSPVKKIVSVLVVIVVAVAVKFGLGTVLGGEDKTAEAKVGDCLAALPEMTEGEEKAAPNAKVVDCTSTEAIYNVVARIENQTEEQASNSTECEQYAAEGEEYAMFTAIPTGGTGYLLCLKPKKA</sequence>
<keyword evidence="2" id="KW-0472">Membrane</keyword>
<comment type="caution">
    <text evidence="3">The sequence shown here is derived from an EMBL/GenBank/DDBJ whole genome shotgun (WGS) entry which is preliminary data.</text>
</comment>
<feature type="region of interest" description="Disordered" evidence="1">
    <location>
        <begin position="1"/>
        <end position="38"/>
    </location>
</feature>
<name>A0A495JMN5_9ACTN</name>
<accession>A0A495JMN5</accession>
<dbReference type="RefSeq" id="WP_246017199.1">
    <property type="nucleotide sequence ID" value="NZ_RBKT01000001.1"/>
</dbReference>
<dbReference type="Proteomes" id="UP000277671">
    <property type="component" value="Unassembled WGS sequence"/>
</dbReference>
<proteinExistence type="predicted"/>
<dbReference type="AlphaFoldDB" id="A0A495JMN5"/>
<evidence type="ECO:0000313" key="3">
    <source>
        <dbReference type="EMBL" id="RKR90237.1"/>
    </source>
</evidence>
<protein>
    <submittedName>
        <fullName evidence="3">Uncharacterized protein</fullName>
    </submittedName>
</protein>
<feature type="compositionally biased region" description="Pro residues" evidence="1">
    <location>
        <begin position="1"/>
        <end position="37"/>
    </location>
</feature>
<evidence type="ECO:0000256" key="2">
    <source>
        <dbReference type="SAM" id="Phobius"/>
    </source>
</evidence>
<organism evidence="3 4">
    <name type="scientific">Micromonospora pisi</name>
    <dbReference type="NCBI Taxonomy" id="589240"/>
    <lineage>
        <taxon>Bacteria</taxon>
        <taxon>Bacillati</taxon>
        <taxon>Actinomycetota</taxon>
        <taxon>Actinomycetes</taxon>
        <taxon>Micromonosporales</taxon>
        <taxon>Micromonosporaceae</taxon>
        <taxon>Micromonospora</taxon>
    </lineage>
</organism>
<keyword evidence="4" id="KW-1185">Reference proteome</keyword>
<gene>
    <name evidence="3" type="ORF">BDK92_4605</name>
</gene>
<evidence type="ECO:0000256" key="1">
    <source>
        <dbReference type="SAM" id="MobiDB-lite"/>
    </source>
</evidence>